<evidence type="ECO:0000256" key="1">
    <source>
        <dbReference type="SAM" id="SignalP"/>
    </source>
</evidence>
<keyword evidence="3" id="KW-1185">Reference proteome</keyword>
<feature type="chain" id="PRO_5045769827" description="EfeO-type cupredoxin-like domain-containing protein" evidence="1">
    <location>
        <begin position="26"/>
        <end position="127"/>
    </location>
</feature>
<reference evidence="3" key="1">
    <citation type="journal article" date="2019" name="Int. J. Syst. Evol. Microbiol.">
        <title>The Global Catalogue of Microorganisms (GCM) 10K type strain sequencing project: providing services to taxonomists for standard genome sequencing and annotation.</title>
        <authorList>
            <consortium name="The Broad Institute Genomics Platform"/>
            <consortium name="The Broad Institute Genome Sequencing Center for Infectious Disease"/>
            <person name="Wu L."/>
            <person name="Ma J."/>
        </authorList>
    </citation>
    <scope>NUCLEOTIDE SEQUENCE [LARGE SCALE GENOMIC DNA]</scope>
    <source>
        <strain evidence="3">KCTC 42953</strain>
    </source>
</reference>
<name>A0ABV7JEM8_9GAMM</name>
<proteinExistence type="predicted"/>
<gene>
    <name evidence="2" type="ORF">ACFODZ_15440</name>
</gene>
<dbReference type="EMBL" id="JBHRTS010000009">
    <property type="protein sequence ID" value="MFC3195647.1"/>
    <property type="molecule type" value="Genomic_DNA"/>
</dbReference>
<keyword evidence="1" id="KW-0732">Signal</keyword>
<organism evidence="2 3">
    <name type="scientific">Marinicella sediminis</name>
    <dbReference type="NCBI Taxonomy" id="1792834"/>
    <lineage>
        <taxon>Bacteria</taxon>
        <taxon>Pseudomonadati</taxon>
        <taxon>Pseudomonadota</taxon>
        <taxon>Gammaproteobacteria</taxon>
        <taxon>Lysobacterales</taxon>
        <taxon>Marinicellaceae</taxon>
        <taxon>Marinicella</taxon>
    </lineage>
</organism>
<dbReference type="Proteomes" id="UP001595533">
    <property type="component" value="Unassembled WGS sequence"/>
</dbReference>
<protein>
    <recommendedName>
        <fullName evidence="4">EfeO-type cupredoxin-like domain-containing protein</fullName>
    </recommendedName>
</protein>
<accession>A0ABV7JEM8</accession>
<sequence length="127" mass="14516">MNQIKLFSLMGLLALSFFSAWPVMAEQARQVNGVTTIHLDQYGGYFETKETLGSLKAGTYEFVVTNKTNKLVGFQLQNNKTHAQLDKFPLEPNQSRVSRVEITTDGFRFRCPINPTPWYEIDHVKSQ</sequence>
<evidence type="ECO:0000313" key="2">
    <source>
        <dbReference type="EMBL" id="MFC3195647.1"/>
    </source>
</evidence>
<feature type="signal peptide" evidence="1">
    <location>
        <begin position="1"/>
        <end position="25"/>
    </location>
</feature>
<evidence type="ECO:0008006" key="4">
    <source>
        <dbReference type="Google" id="ProtNLM"/>
    </source>
</evidence>
<evidence type="ECO:0000313" key="3">
    <source>
        <dbReference type="Proteomes" id="UP001595533"/>
    </source>
</evidence>
<comment type="caution">
    <text evidence="2">The sequence shown here is derived from an EMBL/GenBank/DDBJ whole genome shotgun (WGS) entry which is preliminary data.</text>
</comment>
<dbReference type="RefSeq" id="WP_109862397.1">
    <property type="nucleotide sequence ID" value="NZ_JBHRTS010000009.1"/>
</dbReference>